<dbReference type="HOGENOM" id="CLU_1703153_0_0_14"/>
<proteinExistence type="predicted"/>
<dbReference type="EMBL" id="CP005078">
    <property type="protein sequence ID" value="AGM26036.1"/>
    <property type="molecule type" value="Genomic_DNA"/>
</dbReference>
<dbReference type="AlphaFoldDB" id="R4ULA2"/>
<name>R4ULA2_9MOLU</name>
<dbReference type="STRING" id="1276229.SSYRP_v1c04440"/>
<dbReference type="PATRIC" id="fig|1276229.3.peg.440"/>
<reference evidence="1 2" key="1">
    <citation type="journal article" date="2013" name="Genome Biol. Evol.">
        <title>Complete genomes of two dipteran-associated spiroplasmas provided insights into the origin, dynamics, and impacts of viral invasion in spiroplasma.</title>
        <authorList>
            <person name="Ku C."/>
            <person name="Lo W.S."/>
            <person name="Chen L.L."/>
            <person name="Kuo C.H."/>
        </authorList>
    </citation>
    <scope>NUCLEOTIDE SEQUENCE [LARGE SCALE GENOMIC DNA]</scope>
    <source>
        <strain evidence="1">EA-1</strain>
    </source>
</reference>
<dbReference type="KEGG" id="ssyr:SSYRP_v1c04440"/>
<protein>
    <submittedName>
        <fullName evidence="1">Uncharacterized protein</fullName>
    </submittedName>
</protein>
<dbReference type="Proteomes" id="UP000013963">
    <property type="component" value="Chromosome"/>
</dbReference>
<sequence>MSKRTETLTLNKFIKQLNLTAEITIEPETRHGYFCVKTTLEDFLINKNHIYNNIKDKKIKQITWDGSLNSNGYGIIIEIEGEYKSFKEEVKLTQKDFFKSCPYTNTEKIKNEDICNNCKSPSEFDGEEDIHNHMYEWIVTSDGLGKIDQLPEGE</sequence>
<accession>R4ULA2</accession>
<gene>
    <name evidence="1" type="ORF">SSYRP_v1c04440</name>
</gene>
<organism evidence="1 2">
    <name type="scientific">Spiroplasma syrphidicola EA-1</name>
    <dbReference type="NCBI Taxonomy" id="1276229"/>
    <lineage>
        <taxon>Bacteria</taxon>
        <taxon>Bacillati</taxon>
        <taxon>Mycoplasmatota</taxon>
        <taxon>Mollicutes</taxon>
        <taxon>Entomoplasmatales</taxon>
        <taxon>Spiroplasmataceae</taxon>
        <taxon>Spiroplasma</taxon>
    </lineage>
</organism>
<dbReference type="RefSeq" id="WP_016340682.1">
    <property type="nucleotide sequence ID" value="NC_021284.1"/>
</dbReference>
<keyword evidence="2" id="KW-1185">Reference proteome</keyword>
<evidence type="ECO:0000313" key="2">
    <source>
        <dbReference type="Proteomes" id="UP000013963"/>
    </source>
</evidence>
<evidence type="ECO:0000313" key="1">
    <source>
        <dbReference type="EMBL" id="AGM26036.1"/>
    </source>
</evidence>